<accession>A0ABU7KC59</accession>
<gene>
    <name evidence="2" type="ORF">Q8791_21600</name>
</gene>
<dbReference type="Proteomes" id="UP001356095">
    <property type="component" value="Unassembled WGS sequence"/>
</dbReference>
<sequence length="75" mass="8500">MTERSPRELLVLRAALAMMVVGALILLVWASPLLGEPRWPYMLFAVVMLVVAPVNYRLIRRRDRVPRSGDSPESP</sequence>
<feature type="transmembrane region" description="Helical" evidence="1">
    <location>
        <begin position="12"/>
        <end position="33"/>
    </location>
</feature>
<dbReference type="EMBL" id="JAUZMY010000023">
    <property type="protein sequence ID" value="MEE2039816.1"/>
    <property type="molecule type" value="Genomic_DNA"/>
</dbReference>
<evidence type="ECO:0008006" key="4">
    <source>
        <dbReference type="Google" id="ProtNLM"/>
    </source>
</evidence>
<evidence type="ECO:0000313" key="2">
    <source>
        <dbReference type="EMBL" id="MEE2039816.1"/>
    </source>
</evidence>
<keyword evidence="1" id="KW-1133">Transmembrane helix</keyword>
<comment type="caution">
    <text evidence="2">The sequence shown here is derived from an EMBL/GenBank/DDBJ whole genome shotgun (WGS) entry which is preliminary data.</text>
</comment>
<dbReference type="RefSeq" id="WP_330093581.1">
    <property type="nucleotide sequence ID" value="NZ_JAUZMY010000023.1"/>
</dbReference>
<organism evidence="2 3">
    <name type="scientific">Nocardiopsis codii</name>
    <dbReference type="NCBI Taxonomy" id="3065942"/>
    <lineage>
        <taxon>Bacteria</taxon>
        <taxon>Bacillati</taxon>
        <taxon>Actinomycetota</taxon>
        <taxon>Actinomycetes</taxon>
        <taxon>Streptosporangiales</taxon>
        <taxon>Nocardiopsidaceae</taxon>
        <taxon>Nocardiopsis</taxon>
    </lineage>
</organism>
<proteinExistence type="predicted"/>
<feature type="transmembrane region" description="Helical" evidence="1">
    <location>
        <begin position="39"/>
        <end position="59"/>
    </location>
</feature>
<keyword evidence="1" id="KW-0812">Transmembrane</keyword>
<evidence type="ECO:0000256" key="1">
    <source>
        <dbReference type="SAM" id="Phobius"/>
    </source>
</evidence>
<keyword evidence="3" id="KW-1185">Reference proteome</keyword>
<evidence type="ECO:0000313" key="3">
    <source>
        <dbReference type="Proteomes" id="UP001356095"/>
    </source>
</evidence>
<reference evidence="2 3" key="1">
    <citation type="submission" date="2023-08" db="EMBL/GenBank/DDBJ databases">
        <authorList>
            <person name="Girao M."/>
            <person name="Carvalho M.F."/>
        </authorList>
    </citation>
    <scope>NUCLEOTIDE SEQUENCE [LARGE SCALE GENOMIC DNA]</scope>
    <source>
        <strain evidence="2 3">CT-R113</strain>
    </source>
</reference>
<name>A0ABU7KC59_9ACTN</name>
<keyword evidence="1" id="KW-0472">Membrane</keyword>
<protein>
    <recommendedName>
        <fullName evidence="4">Integral membrane protein</fullName>
    </recommendedName>
</protein>